<evidence type="ECO:0000313" key="2">
    <source>
        <dbReference type="Proteomes" id="UP000622552"/>
    </source>
</evidence>
<proteinExistence type="predicted"/>
<protein>
    <submittedName>
        <fullName evidence="1">Uncharacterized protein</fullName>
    </submittedName>
</protein>
<organism evidence="1 2">
    <name type="scientific">Longispora fulva</name>
    <dbReference type="NCBI Taxonomy" id="619741"/>
    <lineage>
        <taxon>Bacteria</taxon>
        <taxon>Bacillati</taxon>
        <taxon>Actinomycetota</taxon>
        <taxon>Actinomycetes</taxon>
        <taxon>Micromonosporales</taxon>
        <taxon>Micromonosporaceae</taxon>
        <taxon>Longispora</taxon>
    </lineage>
</organism>
<keyword evidence="2" id="KW-1185">Reference proteome</keyword>
<dbReference type="RefSeq" id="WP_231398947.1">
    <property type="nucleotide sequence ID" value="NZ_BONS01000012.1"/>
</dbReference>
<comment type="caution">
    <text evidence="1">The sequence shown here is derived from an EMBL/GenBank/DDBJ whole genome shotgun (WGS) entry which is preliminary data.</text>
</comment>
<dbReference type="EMBL" id="JADOUF010000001">
    <property type="protein sequence ID" value="MBG6139148.1"/>
    <property type="molecule type" value="Genomic_DNA"/>
</dbReference>
<reference evidence="1" key="1">
    <citation type="submission" date="2020-11" db="EMBL/GenBank/DDBJ databases">
        <title>Sequencing the genomes of 1000 actinobacteria strains.</title>
        <authorList>
            <person name="Klenk H.-P."/>
        </authorList>
    </citation>
    <scope>NUCLEOTIDE SEQUENCE</scope>
    <source>
        <strain evidence="1">DSM 45356</strain>
    </source>
</reference>
<evidence type="ECO:0000313" key="1">
    <source>
        <dbReference type="EMBL" id="MBG6139148.1"/>
    </source>
</evidence>
<name>A0A8J7GLT1_9ACTN</name>
<dbReference type="Proteomes" id="UP000622552">
    <property type="component" value="Unassembled WGS sequence"/>
</dbReference>
<sequence length="49" mass="5280">MQTASRAYPGRRVQLGPDNGVEVYPGGSTWTIWDQWGGVEAARAAMNNG</sequence>
<gene>
    <name evidence="1" type="ORF">IW245_005342</name>
</gene>
<accession>A0A8J7GLT1</accession>
<dbReference type="AlphaFoldDB" id="A0A8J7GLT1"/>